<dbReference type="Pfam" id="PF00141">
    <property type="entry name" value="peroxidase"/>
    <property type="match status" value="1"/>
</dbReference>
<dbReference type="Proteomes" id="UP001202328">
    <property type="component" value="Unassembled WGS sequence"/>
</dbReference>
<feature type="binding site" evidence="9">
    <location>
        <position position="28"/>
    </location>
    <ligand>
        <name>substrate</name>
    </ligand>
</feature>
<keyword evidence="3" id="KW-0575">Peroxidase</keyword>
<proteinExistence type="inferred from homology"/>
<dbReference type="PRINTS" id="PR00461">
    <property type="entry name" value="PLPEROXIDASE"/>
</dbReference>
<evidence type="ECO:0000256" key="8">
    <source>
        <dbReference type="ARBA" id="ARBA00023157"/>
    </source>
</evidence>
<keyword evidence="6" id="KW-0560">Oxidoreductase</keyword>
<comment type="catalytic activity">
    <reaction evidence="1">
        <text>2 a phenolic donor + H2O2 = 2 a phenolic radical donor + 2 H2O</text>
        <dbReference type="Rhea" id="RHEA:56136"/>
        <dbReference type="ChEBI" id="CHEBI:15377"/>
        <dbReference type="ChEBI" id="CHEBI:16240"/>
        <dbReference type="ChEBI" id="CHEBI:139520"/>
        <dbReference type="ChEBI" id="CHEBI:139521"/>
        <dbReference type="EC" id="1.11.1.7"/>
    </reaction>
</comment>
<evidence type="ECO:0000256" key="12">
    <source>
        <dbReference type="RuleBase" id="RU004241"/>
    </source>
</evidence>
<keyword evidence="8 11" id="KW-1015">Disulfide bond</keyword>
<dbReference type="InterPro" id="IPR000823">
    <property type="entry name" value="Peroxidase_pln"/>
</dbReference>
<protein>
    <recommendedName>
        <fullName evidence="13">Plant heme peroxidase family profile domain-containing protein</fullName>
    </recommendedName>
</protein>
<dbReference type="GO" id="GO:0006979">
    <property type="term" value="P:response to oxidative stress"/>
    <property type="evidence" value="ECO:0007669"/>
    <property type="project" value="InterPro"/>
</dbReference>
<dbReference type="GO" id="GO:0020037">
    <property type="term" value="F:heme binding"/>
    <property type="evidence" value="ECO:0007669"/>
    <property type="project" value="InterPro"/>
</dbReference>
<evidence type="ECO:0000256" key="3">
    <source>
        <dbReference type="ARBA" id="ARBA00022559"/>
    </source>
</evidence>
<evidence type="ECO:0000256" key="5">
    <source>
        <dbReference type="ARBA" id="ARBA00022723"/>
    </source>
</evidence>
<dbReference type="GO" id="GO:0140825">
    <property type="term" value="F:lactoperoxidase activity"/>
    <property type="evidence" value="ECO:0007669"/>
    <property type="project" value="UniProtKB-EC"/>
</dbReference>
<dbReference type="PANTHER" id="PTHR31517:SF84">
    <property type="entry name" value="PEROXIDASE"/>
    <property type="match status" value="1"/>
</dbReference>
<keyword evidence="5 10" id="KW-0479">Metal-binding</keyword>
<dbReference type="EMBL" id="JAJJMB010007708">
    <property type="protein sequence ID" value="KAI3928840.1"/>
    <property type="molecule type" value="Genomic_DNA"/>
</dbReference>
<feature type="disulfide bond" evidence="11">
    <location>
        <begin position="65"/>
        <end position="97"/>
    </location>
</feature>
<accession>A0AAD4T0W9</accession>
<evidence type="ECO:0000256" key="9">
    <source>
        <dbReference type="PIRSR" id="PIRSR600823-2"/>
    </source>
</evidence>
<dbReference type="Gene3D" id="1.10.420.10">
    <property type="entry name" value="Peroxidase, domain 2"/>
    <property type="match status" value="1"/>
</dbReference>
<evidence type="ECO:0000256" key="6">
    <source>
        <dbReference type="ARBA" id="ARBA00023002"/>
    </source>
</evidence>
<dbReference type="SUPFAM" id="SSF48113">
    <property type="entry name" value="Heme-dependent peroxidases"/>
    <property type="match status" value="1"/>
</dbReference>
<evidence type="ECO:0000256" key="2">
    <source>
        <dbReference type="ARBA" id="ARBA00001913"/>
    </source>
</evidence>
<dbReference type="AlphaFoldDB" id="A0AAD4T0W9"/>
<comment type="cofactor">
    <cofactor evidence="2">
        <name>Ca(2+)</name>
        <dbReference type="ChEBI" id="CHEBI:29108"/>
    </cofactor>
</comment>
<dbReference type="GO" id="GO:0046872">
    <property type="term" value="F:metal ion binding"/>
    <property type="evidence" value="ECO:0007669"/>
    <property type="project" value="UniProtKB-KW"/>
</dbReference>
<dbReference type="InterPro" id="IPR010255">
    <property type="entry name" value="Haem_peroxidase_sf"/>
</dbReference>
<evidence type="ECO:0000256" key="11">
    <source>
        <dbReference type="PIRSR" id="PIRSR600823-5"/>
    </source>
</evidence>
<sequence length="190" mass="21081">SGGLFYPVPTGRRESLISFPEIAKVELPAPTDDLSVILAKFFRGNFNEQEIVSLLGAHNIGAVYCNFKFENLFNSSGTSKPDPTIEPEFMNIMRTICMDIGAFIDLKNEGAQEVGFGTHFYQGLVQNKSVLCSDQQLMSEERTATRVRAYTSNNFMFLKDFSNAMIKLSNNGVLTGPFHGEIRVNCSSTL</sequence>
<feature type="domain" description="Plant heme peroxidase family profile" evidence="13">
    <location>
        <begin position="1"/>
        <end position="190"/>
    </location>
</feature>
<evidence type="ECO:0000256" key="10">
    <source>
        <dbReference type="PIRSR" id="PIRSR600823-3"/>
    </source>
</evidence>
<keyword evidence="7 10" id="KW-0408">Iron</keyword>
<feature type="binding site" description="axial binding residue" evidence="10">
    <location>
        <position position="58"/>
    </location>
    <ligand>
        <name>heme b</name>
        <dbReference type="ChEBI" id="CHEBI:60344"/>
    </ligand>
    <ligandPart>
        <name>Fe</name>
        <dbReference type="ChEBI" id="CHEBI:18248"/>
    </ligandPart>
</feature>
<dbReference type="InterPro" id="IPR002016">
    <property type="entry name" value="Haem_peroxidase"/>
</dbReference>
<name>A0AAD4T0W9_9MAGN</name>
<dbReference type="PANTHER" id="PTHR31517">
    <property type="match status" value="1"/>
</dbReference>
<comment type="cofactor">
    <cofactor evidence="10">
        <name>heme b</name>
        <dbReference type="ChEBI" id="CHEBI:60344"/>
    </cofactor>
    <text evidence="10">Binds 1 heme b (iron(II)-protoporphyrin IX) group per subunit.</text>
</comment>
<reference evidence="14" key="1">
    <citation type="submission" date="2022-04" db="EMBL/GenBank/DDBJ databases">
        <title>A functionally conserved STORR gene fusion in Papaver species that diverged 16.8 million years ago.</title>
        <authorList>
            <person name="Catania T."/>
        </authorList>
    </citation>
    <scope>NUCLEOTIDE SEQUENCE</scope>
    <source>
        <strain evidence="14">S-188037</strain>
    </source>
</reference>
<organism evidence="14 15">
    <name type="scientific">Papaver atlanticum</name>
    <dbReference type="NCBI Taxonomy" id="357466"/>
    <lineage>
        <taxon>Eukaryota</taxon>
        <taxon>Viridiplantae</taxon>
        <taxon>Streptophyta</taxon>
        <taxon>Embryophyta</taxon>
        <taxon>Tracheophyta</taxon>
        <taxon>Spermatophyta</taxon>
        <taxon>Magnoliopsida</taxon>
        <taxon>Ranunculales</taxon>
        <taxon>Papaveraceae</taxon>
        <taxon>Papaveroideae</taxon>
        <taxon>Papaver</taxon>
    </lineage>
</organism>
<evidence type="ECO:0000256" key="1">
    <source>
        <dbReference type="ARBA" id="ARBA00000189"/>
    </source>
</evidence>
<evidence type="ECO:0000313" key="14">
    <source>
        <dbReference type="EMBL" id="KAI3928840.1"/>
    </source>
</evidence>
<feature type="non-terminal residue" evidence="14">
    <location>
        <position position="1"/>
    </location>
</feature>
<comment type="caution">
    <text evidence="14">The sequence shown here is derived from an EMBL/GenBank/DDBJ whole genome shotgun (WGS) entry which is preliminary data.</text>
</comment>
<evidence type="ECO:0000256" key="7">
    <source>
        <dbReference type="ARBA" id="ARBA00023004"/>
    </source>
</evidence>
<keyword evidence="4" id="KW-0349">Heme</keyword>
<dbReference type="PROSITE" id="PS50873">
    <property type="entry name" value="PEROXIDASE_4"/>
    <property type="match status" value="1"/>
</dbReference>
<gene>
    <name evidence="14" type="ORF">MKW98_024441</name>
</gene>
<keyword evidence="15" id="KW-1185">Reference proteome</keyword>
<evidence type="ECO:0000259" key="13">
    <source>
        <dbReference type="PROSITE" id="PS50873"/>
    </source>
</evidence>
<comment type="similarity">
    <text evidence="12">Belongs to the peroxidase family.</text>
</comment>
<evidence type="ECO:0000256" key="4">
    <source>
        <dbReference type="ARBA" id="ARBA00022617"/>
    </source>
</evidence>
<dbReference type="FunFam" id="1.10.420.10:FF:000001">
    <property type="entry name" value="Peroxidase"/>
    <property type="match status" value="1"/>
</dbReference>
<evidence type="ECO:0000313" key="15">
    <source>
        <dbReference type="Proteomes" id="UP001202328"/>
    </source>
</evidence>